<protein>
    <submittedName>
        <fullName evidence="1">Uncharacterized protein</fullName>
    </submittedName>
</protein>
<reference evidence="1 2" key="1">
    <citation type="submission" date="2020-08" db="EMBL/GenBank/DDBJ databases">
        <title>Genomic Encyclopedia of Type Strains, Phase III (KMG-III): the genomes of soil and plant-associated and newly described type strains.</title>
        <authorList>
            <person name="Whitman W."/>
        </authorList>
    </citation>
    <scope>NUCLEOTIDE SEQUENCE [LARGE SCALE GENOMIC DNA]</scope>
    <source>
        <strain evidence="1 2">CECT 8799</strain>
    </source>
</reference>
<sequence>MESRYLKIEIREDTLALLLLQRRLVAEELRGLTPRARRQLRRLLLNSLLTPSIRS</sequence>
<proteinExistence type="predicted"/>
<gene>
    <name evidence="1" type="ORF">FHS09_003763</name>
</gene>
<evidence type="ECO:0000313" key="1">
    <source>
        <dbReference type="EMBL" id="MBB3062913.1"/>
    </source>
</evidence>
<dbReference type="EMBL" id="JACHWZ010000021">
    <property type="protein sequence ID" value="MBB3062913.1"/>
    <property type="molecule type" value="Genomic_DNA"/>
</dbReference>
<dbReference type="AlphaFoldDB" id="A0A7W4WER6"/>
<keyword evidence="2" id="KW-1185">Reference proteome</keyword>
<name>A0A7W4WER6_9GAMM</name>
<accession>A0A7W4WER6</accession>
<organism evidence="1 2">
    <name type="scientific">Microbulbifer rhizosphaerae</name>
    <dbReference type="NCBI Taxonomy" id="1562603"/>
    <lineage>
        <taxon>Bacteria</taxon>
        <taxon>Pseudomonadati</taxon>
        <taxon>Pseudomonadota</taxon>
        <taxon>Gammaproteobacteria</taxon>
        <taxon>Cellvibrionales</taxon>
        <taxon>Microbulbiferaceae</taxon>
        <taxon>Microbulbifer</taxon>
    </lineage>
</organism>
<evidence type="ECO:0000313" key="2">
    <source>
        <dbReference type="Proteomes" id="UP000535937"/>
    </source>
</evidence>
<comment type="caution">
    <text evidence="1">The sequence shown here is derived from an EMBL/GenBank/DDBJ whole genome shotgun (WGS) entry which is preliminary data.</text>
</comment>
<dbReference type="RefSeq" id="WP_183462627.1">
    <property type="nucleotide sequence ID" value="NZ_JACHWZ010000021.1"/>
</dbReference>
<dbReference type="Proteomes" id="UP000535937">
    <property type="component" value="Unassembled WGS sequence"/>
</dbReference>